<dbReference type="SUPFAM" id="SSF50978">
    <property type="entry name" value="WD40 repeat-like"/>
    <property type="match status" value="1"/>
</dbReference>
<keyword evidence="3" id="KW-1185">Reference proteome</keyword>
<dbReference type="Proteomes" id="UP000503264">
    <property type="component" value="Chromosome"/>
</dbReference>
<dbReference type="Gene3D" id="2.130.10.10">
    <property type="entry name" value="YVTN repeat-like/Quinoprotein amine dehydrogenase"/>
    <property type="match status" value="1"/>
</dbReference>
<dbReference type="RefSeq" id="WP_171993730.1">
    <property type="nucleotide sequence ID" value="NZ_CP012542.1"/>
</dbReference>
<evidence type="ECO:0000259" key="1">
    <source>
        <dbReference type="Pfam" id="PF13360"/>
    </source>
</evidence>
<proteinExistence type="predicted"/>
<gene>
    <name evidence="2" type="ORF">CMUC_0953</name>
</gene>
<evidence type="ECO:0000313" key="2">
    <source>
        <dbReference type="EMBL" id="QCD44742.1"/>
    </source>
</evidence>
<dbReference type="InterPro" id="IPR015943">
    <property type="entry name" value="WD40/YVTN_repeat-like_dom_sf"/>
</dbReference>
<dbReference type="AlphaFoldDB" id="A0A6G5QGI1"/>
<feature type="domain" description="Pyrrolo-quinoline quinone repeat" evidence="1">
    <location>
        <begin position="71"/>
        <end position="228"/>
    </location>
</feature>
<organism evidence="2 3">
    <name type="scientific">Campylobacter mucosalis CCUG 21559</name>
    <dbReference type="NCBI Taxonomy" id="1032067"/>
    <lineage>
        <taxon>Bacteria</taxon>
        <taxon>Pseudomonadati</taxon>
        <taxon>Campylobacterota</taxon>
        <taxon>Epsilonproteobacteria</taxon>
        <taxon>Campylobacterales</taxon>
        <taxon>Campylobacteraceae</taxon>
        <taxon>Campylobacter</taxon>
    </lineage>
</organism>
<name>A0A6G5QGI1_9BACT</name>
<dbReference type="InterPro" id="IPR002372">
    <property type="entry name" value="PQQ_rpt_dom"/>
</dbReference>
<evidence type="ECO:0000313" key="3">
    <source>
        <dbReference type="Proteomes" id="UP000503264"/>
    </source>
</evidence>
<protein>
    <submittedName>
        <fullName evidence="2">Putative lipoprotein, putative beta-barrel assembly machinery complex lipoprotein BamB</fullName>
    </submittedName>
</protein>
<dbReference type="Pfam" id="PF13360">
    <property type="entry name" value="PQQ_2"/>
    <property type="match status" value="1"/>
</dbReference>
<keyword evidence="2" id="KW-0449">Lipoprotein</keyword>
<sequence>MKKTALLLTTILALLLTGCNTKRQYFEPETTDGSMKLSSNLPSSIKYTSSGGATLSNGNIITKDGLNSNVKLQDGFYLLSENNDMFISTNINGELMVTDSTGAVVFSRTFPTSVVSASLENNLLAAVSAANHIYLIDIFESKTLMEYKSSEISAIDSRVAAPLFLSAIIIYPSLDGKIYIVNKANSQILRDIVVSSENFFNNITYLDVVDDYMIASTAKRVIVINPQKTIYFDGEIKSVLLDEKNLYIFLKDGSIRKTDLALNTLAKSYFKFAIFSDATISNDSLYIAEKTGYIIKTDLDLNNPKIFEFSNEIEDKSFMGKGKFYYDDEFIEF</sequence>
<dbReference type="EMBL" id="CP012542">
    <property type="protein sequence ID" value="QCD44742.1"/>
    <property type="molecule type" value="Genomic_DNA"/>
</dbReference>
<dbReference type="PROSITE" id="PS51257">
    <property type="entry name" value="PROKAR_LIPOPROTEIN"/>
    <property type="match status" value="1"/>
</dbReference>
<reference evidence="2 3" key="1">
    <citation type="submission" date="2016-07" db="EMBL/GenBank/DDBJ databases">
        <title>Comparative genomics of the Campylobacter concisus group.</title>
        <authorList>
            <person name="Miller W.G."/>
            <person name="Yee E."/>
            <person name="Chapman M.H."/>
            <person name="Huynh S."/>
            <person name="Bono J.L."/>
            <person name="On S.L.W."/>
            <person name="StLeger J."/>
            <person name="Foster G."/>
            <person name="Parker C.T."/>
        </authorList>
    </citation>
    <scope>NUCLEOTIDE SEQUENCE [LARGE SCALE GENOMIC DNA]</scope>
    <source>
        <strain evidence="2 3">CCUG 21559</strain>
    </source>
</reference>
<accession>A0A6G5QGI1</accession>
<dbReference type="InterPro" id="IPR036322">
    <property type="entry name" value="WD40_repeat_dom_sf"/>
</dbReference>